<dbReference type="SMART" id="SM00248">
    <property type="entry name" value="ANK"/>
    <property type="match status" value="5"/>
</dbReference>
<feature type="repeat" description="ANK" evidence="12">
    <location>
        <begin position="75"/>
        <end position="107"/>
    </location>
</feature>
<dbReference type="InterPro" id="IPR001594">
    <property type="entry name" value="Palmitoyltrfase_DHHC"/>
</dbReference>
<evidence type="ECO:0000313" key="17">
    <source>
        <dbReference type="Proteomes" id="UP001244011"/>
    </source>
</evidence>
<dbReference type="EMBL" id="MU839027">
    <property type="protein sequence ID" value="KAK1763435.1"/>
    <property type="molecule type" value="Genomic_DNA"/>
</dbReference>
<dbReference type="SUPFAM" id="SSF48403">
    <property type="entry name" value="Ankyrin repeat"/>
    <property type="match status" value="1"/>
</dbReference>
<keyword evidence="13" id="KW-0808">Transferase</keyword>
<feature type="region of interest" description="Disordered" evidence="14">
    <location>
        <begin position="1"/>
        <end position="39"/>
    </location>
</feature>
<name>A0AAJ0BSG0_9PEZI</name>
<dbReference type="RefSeq" id="XP_060279648.1">
    <property type="nucleotide sequence ID" value="XM_060422938.1"/>
</dbReference>
<keyword evidence="7 12" id="KW-0040">ANK repeat</keyword>
<feature type="transmembrane region" description="Helical" evidence="13">
    <location>
        <begin position="536"/>
        <end position="557"/>
    </location>
</feature>
<dbReference type="InterPro" id="IPR036770">
    <property type="entry name" value="Ankyrin_rpt-contain_sf"/>
</dbReference>
<dbReference type="Pfam" id="PF01529">
    <property type="entry name" value="DHHC"/>
    <property type="match status" value="1"/>
</dbReference>
<comment type="catalytic activity">
    <reaction evidence="11 13">
        <text>L-cysteinyl-[protein] + hexadecanoyl-CoA = S-hexadecanoyl-L-cysteinyl-[protein] + CoA</text>
        <dbReference type="Rhea" id="RHEA:36683"/>
        <dbReference type="Rhea" id="RHEA-COMP:10131"/>
        <dbReference type="Rhea" id="RHEA-COMP:11032"/>
        <dbReference type="ChEBI" id="CHEBI:29950"/>
        <dbReference type="ChEBI" id="CHEBI:57287"/>
        <dbReference type="ChEBI" id="CHEBI:57379"/>
        <dbReference type="ChEBI" id="CHEBI:74151"/>
        <dbReference type="EC" id="2.3.1.225"/>
    </reaction>
</comment>
<evidence type="ECO:0000256" key="6">
    <source>
        <dbReference type="ARBA" id="ARBA00022989"/>
    </source>
</evidence>
<evidence type="ECO:0000259" key="15">
    <source>
        <dbReference type="Pfam" id="PF01529"/>
    </source>
</evidence>
<evidence type="ECO:0000313" key="16">
    <source>
        <dbReference type="EMBL" id="KAK1763435.1"/>
    </source>
</evidence>
<evidence type="ECO:0000256" key="7">
    <source>
        <dbReference type="ARBA" id="ARBA00023043"/>
    </source>
</evidence>
<dbReference type="EC" id="2.3.1.225" evidence="13"/>
<comment type="domain">
    <text evidence="13">The DHHC domain is required for palmitoyltransferase activity.</text>
</comment>
<dbReference type="GeneID" id="85306125"/>
<feature type="transmembrane region" description="Helical" evidence="13">
    <location>
        <begin position="487"/>
        <end position="509"/>
    </location>
</feature>
<dbReference type="PROSITE" id="PS50297">
    <property type="entry name" value="ANK_REP_REGION"/>
    <property type="match status" value="3"/>
</dbReference>
<evidence type="ECO:0000256" key="1">
    <source>
        <dbReference type="ARBA" id="ARBA00002100"/>
    </source>
</evidence>
<feature type="repeat" description="ANK" evidence="12">
    <location>
        <begin position="142"/>
        <end position="174"/>
    </location>
</feature>
<dbReference type="PROSITE" id="PS50088">
    <property type="entry name" value="ANK_REPEAT"/>
    <property type="match status" value="4"/>
</dbReference>
<keyword evidence="5" id="KW-0677">Repeat</keyword>
<keyword evidence="6 13" id="KW-1133">Transmembrane helix</keyword>
<dbReference type="Gene3D" id="1.25.40.20">
    <property type="entry name" value="Ankyrin repeat-containing domain"/>
    <property type="match status" value="1"/>
</dbReference>
<keyword evidence="13" id="KW-0012">Acyltransferase</keyword>
<dbReference type="Proteomes" id="UP001244011">
    <property type="component" value="Unassembled WGS sequence"/>
</dbReference>
<proteinExistence type="inferred from homology"/>
<feature type="transmembrane region" description="Helical" evidence="13">
    <location>
        <begin position="295"/>
        <end position="316"/>
    </location>
</feature>
<feature type="domain" description="Palmitoyltransferase DHHC" evidence="15">
    <location>
        <begin position="438"/>
        <end position="572"/>
    </location>
</feature>
<feature type="repeat" description="ANK" evidence="12">
    <location>
        <begin position="109"/>
        <end position="141"/>
    </location>
</feature>
<organism evidence="16 17">
    <name type="scientific">Phialemonium atrogriseum</name>
    <dbReference type="NCBI Taxonomy" id="1093897"/>
    <lineage>
        <taxon>Eukaryota</taxon>
        <taxon>Fungi</taxon>
        <taxon>Dikarya</taxon>
        <taxon>Ascomycota</taxon>
        <taxon>Pezizomycotina</taxon>
        <taxon>Sordariomycetes</taxon>
        <taxon>Sordariomycetidae</taxon>
        <taxon>Cephalothecales</taxon>
        <taxon>Cephalothecaceae</taxon>
        <taxon>Phialemonium</taxon>
    </lineage>
</organism>
<evidence type="ECO:0000256" key="12">
    <source>
        <dbReference type="PROSITE-ProRule" id="PRU00023"/>
    </source>
</evidence>
<dbReference type="PANTHER" id="PTHR24161">
    <property type="entry name" value="ANK_REP_REGION DOMAIN-CONTAINING PROTEIN-RELATED"/>
    <property type="match status" value="1"/>
</dbReference>
<dbReference type="PROSITE" id="PS50216">
    <property type="entry name" value="DHHC"/>
    <property type="match status" value="1"/>
</dbReference>
<gene>
    <name evidence="16" type="ORF">QBC33DRAFT_244364</name>
</gene>
<keyword evidence="4 13" id="KW-0812">Transmembrane</keyword>
<evidence type="ECO:0000256" key="3">
    <source>
        <dbReference type="ARBA" id="ARBA00010104"/>
    </source>
</evidence>
<evidence type="ECO:0000256" key="5">
    <source>
        <dbReference type="ARBA" id="ARBA00022737"/>
    </source>
</evidence>
<evidence type="ECO:0000256" key="2">
    <source>
        <dbReference type="ARBA" id="ARBA00004520"/>
    </source>
</evidence>
<evidence type="ECO:0000256" key="13">
    <source>
        <dbReference type="RuleBase" id="RU079119"/>
    </source>
</evidence>
<feature type="transmembrane region" description="Helical" evidence="13">
    <location>
        <begin position="353"/>
        <end position="374"/>
    </location>
</feature>
<dbReference type="AlphaFoldDB" id="A0AAJ0BSG0"/>
<dbReference type="GO" id="GO:0019706">
    <property type="term" value="F:protein-cysteine S-palmitoyltransferase activity"/>
    <property type="evidence" value="ECO:0007669"/>
    <property type="project" value="UniProtKB-EC"/>
</dbReference>
<evidence type="ECO:0000256" key="9">
    <source>
        <dbReference type="ARBA" id="ARBA00023139"/>
    </source>
</evidence>
<evidence type="ECO:0000256" key="4">
    <source>
        <dbReference type="ARBA" id="ARBA00022692"/>
    </source>
</evidence>
<evidence type="ECO:0000256" key="14">
    <source>
        <dbReference type="SAM" id="MobiDB-lite"/>
    </source>
</evidence>
<comment type="similarity">
    <text evidence="3">Belongs to the DHHC palmitoyltransferase family. AKR/ZDHHC17 subfamily.</text>
</comment>
<dbReference type="Pfam" id="PF12796">
    <property type="entry name" value="Ank_2"/>
    <property type="match status" value="2"/>
</dbReference>
<keyword evidence="17" id="KW-1185">Reference proteome</keyword>
<comment type="function">
    <text evidence="1">Palmitoyltransferase specific for casein kinase 1.</text>
</comment>
<feature type="region of interest" description="Disordered" evidence="14">
    <location>
        <begin position="597"/>
        <end position="621"/>
    </location>
</feature>
<evidence type="ECO:0000256" key="11">
    <source>
        <dbReference type="ARBA" id="ARBA00048048"/>
    </source>
</evidence>
<keyword evidence="8 13" id="KW-0472">Membrane</keyword>
<accession>A0AAJ0BSG0</accession>
<keyword evidence="10" id="KW-0449">Lipoprotein</keyword>
<dbReference type="PANTHER" id="PTHR24161:SF85">
    <property type="entry name" value="PALMITOYLTRANSFERASE HIP14"/>
    <property type="match status" value="1"/>
</dbReference>
<dbReference type="GO" id="GO:0031901">
    <property type="term" value="C:early endosome membrane"/>
    <property type="evidence" value="ECO:0007669"/>
    <property type="project" value="UniProtKB-SubCell"/>
</dbReference>
<protein>
    <recommendedName>
        <fullName evidence="13">Palmitoyltransferase</fullName>
        <ecNumber evidence="13">2.3.1.225</ecNumber>
    </recommendedName>
</protein>
<comment type="caution">
    <text evidence="16">The sequence shown here is derived from an EMBL/GenBank/DDBJ whole genome shotgun (WGS) entry which is preliminary data.</text>
</comment>
<feature type="transmembrane region" description="Helical" evidence="13">
    <location>
        <begin position="386"/>
        <end position="406"/>
    </location>
</feature>
<feature type="repeat" description="ANK" evidence="12">
    <location>
        <begin position="208"/>
        <end position="240"/>
    </location>
</feature>
<comment type="subcellular location">
    <subcellularLocation>
        <location evidence="2">Early endosome membrane</location>
        <topology evidence="2">Multi-pass membrane protein</topology>
    </subcellularLocation>
</comment>
<evidence type="ECO:0000256" key="10">
    <source>
        <dbReference type="ARBA" id="ARBA00023288"/>
    </source>
</evidence>
<reference evidence="16" key="1">
    <citation type="submission" date="2023-06" db="EMBL/GenBank/DDBJ databases">
        <title>Genome-scale phylogeny and comparative genomics of the fungal order Sordariales.</title>
        <authorList>
            <consortium name="Lawrence Berkeley National Laboratory"/>
            <person name="Hensen N."/>
            <person name="Bonometti L."/>
            <person name="Westerberg I."/>
            <person name="Brannstrom I.O."/>
            <person name="Guillou S."/>
            <person name="Cros-Aarteil S."/>
            <person name="Calhoun S."/>
            <person name="Haridas S."/>
            <person name="Kuo A."/>
            <person name="Mondo S."/>
            <person name="Pangilinan J."/>
            <person name="Riley R."/>
            <person name="Labutti K."/>
            <person name="Andreopoulos B."/>
            <person name="Lipzen A."/>
            <person name="Chen C."/>
            <person name="Yanf M."/>
            <person name="Daum C."/>
            <person name="Ng V."/>
            <person name="Clum A."/>
            <person name="Steindorff A."/>
            <person name="Ohm R."/>
            <person name="Martin F."/>
            <person name="Silar P."/>
            <person name="Natvig D."/>
            <person name="Lalanne C."/>
            <person name="Gautier V."/>
            <person name="Ament-Velasquez S.L."/>
            <person name="Kruys A."/>
            <person name="Hutchinson M.I."/>
            <person name="Powell A.J."/>
            <person name="Barry K."/>
            <person name="Miller A.N."/>
            <person name="Grigoriev I.V."/>
            <person name="Debuchy R."/>
            <person name="Gladieux P."/>
            <person name="Thoren M.H."/>
            <person name="Johannesson H."/>
        </authorList>
    </citation>
    <scope>NUCLEOTIDE SEQUENCE</scope>
    <source>
        <strain evidence="16">8032-3</strain>
    </source>
</reference>
<keyword evidence="9" id="KW-0564">Palmitate</keyword>
<sequence length="726" mass="80319">MSNPSNTAPGTAAPVQPSAKSSTAAPKLNNEMEMGDLPGDAAQNDIMQIARVGDIPAMEKLFESSEFDATYTDEEGITPLHWAAINNQFAMCKFLIDKGADINKKGGESVATPLQWAAQRCHYYTVHLLLQHGADPLITDAQGYNTLHISTFNGNVLLIVLLLHQGIPVDVEDTFGHTGLMWSAYKGFPQCVDLFLRWGASVHATDEQGFTALHWALVKGSPGCIQKMIEYGADRFAKTQTGKTPEITAQELNTANAWHRALKECGYDSDGNPHVPSFPGAAHFLKDRKTFINRFLFLWPFLVVWAMLVIVAGMPIYAGVPISLVVGYGLQWMAQQVLTYAPPDMRSLQRTPWLSGIFAGSLFLVGVSWLFTIFPRTALRADPLQTHWLLNLAFAVVFSLTTYFFITSMMYDPGFVPKLNGIAEQKAVIDELIGLWKFDETNFCVTCMIRTPLRSKHCRRCQRCVAKHDHHCPWVYNCVGINNHRHFFLYLINLALGIISYDWLIYYYFSNIDPSVSDQCNLLAPSICRVVNADSYTMILTMWTTLHLTWVSMLLFVQFIQVARAMTTYENMFGVGHHSAASLNSVFTSTGAPLDPSQRPLAGSTASPGAAADGQGHGHRHRHKGFLKQWSQLLGVDAFIETATGRGAATGSKNKRRKWNPYSQGCLTNCRDFWCDPAPVFGRRDTGAAVLGGHAVNYTDMYESPGLMDASGGRSGGYQPVAGEEV</sequence>
<dbReference type="InterPro" id="IPR002110">
    <property type="entry name" value="Ankyrin_rpt"/>
</dbReference>
<evidence type="ECO:0000256" key="8">
    <source>
        <dbReference type="ARBA" id="ARBA00023136"/>
    </source>
</evidence>